<dbReference type="OrthoDB" id="2497898at2759"/>
<dbReference type="AlphaFoldDB" id="A0A2N5SE31"/>
<feature type="signal peptide" evidence="2">
    <location>
        <begin position="1"/>
        <end position="27"/>
    </location>
</feature>
<name>A0A2N5SE31_9BASI</name>
<accession>A0A2N5SE31</accession>
<keyword evidence="4" id="KW-1185">Reference proteome</keyword>
<evidence type="ECO:0000313" key="3">
    <source>
        <dbReference type="EMBL" id="PLW11435.1"/>
    </source>
</evidence>
<comment type="caution">
    <text evidence="3">The sequence shown here is derived from an EMBL/GenBank/DDBJ whole genome shotgun (WGS) entry which is preliminary data.</text>
</comment>
<feature type="region of interest" description="Disordered" evidence="1">
    <location>
        <begin position="79"/>
        <end position="101"/>
    </location>
</feature>
<proteinExistence type="predicted"/>
<reference evidence="3 4" key="1">
    <citation type="submission" date="2017-11" db="EMBL/GenBank/DDBJ databases">
        <title>De novo assembly and phasing of dikaryotic genomes from two isolates of Puccinia coronata f. sp. avenae, the causal agent of oat crown rust.</title>
        <authorList>
            <person name="Miller M.E."/>
            <person name="Zhang Y."/>
            <person name="Omidvar V."/>
            <person name="Sperschneider J."/>
            <person name="Schwessinger B."/>
            <person name="Raley C."/>
            <person name="Palmer J.M."/>
            <person name="Garnica D."/>
            <person name="Upadhyaya N."/>
            <person name="Rathjen J."/>
            <person name="Taylor J.M."/>
            <person name="Park R.F."/>
            <person name="Dodds P.N."/>
            <person name="Hirsch C.D."/>
            <person name="Kianian S.F."/>
            <person name="Figueroa M."/>
        </authorList>
    </citation>
    <scope>NUCLEOTIDE SEQUENCE [LARGE SCALE GENOMIC DNA]</scope>
    <source>
        <strain evidence="3">12NC29</strain>
    </source>
</reference>
<feature type="compositionally biased region" description="Basic and acidic residues" evidence="1">
    <location>
        <begin position="79"/>
        <end position="95"/>
    </location>
</feature>
<feature type="chain" id="PRO_5014853136" evidence="2">
    <location>
        <begin position="28"/>
        <end position="843"/>
    </location>
</feature>
<feature type="region of interest" description="Disordered" evidence="1">
    <location>
        <begin position="52"/>
        <end position="71"/>
    </location>
</feature>
<gene>
    <name evidence="3" type="ORF">PCANC_21275</name>
</gene>
<keyword evidence="2" id="KW-0732">Signal</keyword>
<dbReference type="EMBL" id="PGCJ01001020">
    <property type="protein sequence ID" value="PLW11435.1"/>
    <property type="molecule type" value="Genomic_DNA"/>
</dbReference>
<organism evidence="3 4">
    <name type="scientific">Puccinia coronata f. sp. avenae</name>
    <dbReference type="NCBI Taxonomy" id="200324"/>
    <lineage>
        <taxon>Eukaryota</taxon>
        <taxon>Fungi</taxon>
        <taxon>Dikarya</taxon>
        <taxon>Basidiomycota</taxon>
        <taxon>Pucciniomycotina</taxon>
        <taxon>Pucciniomycetes</taxon>
        <taxon>Pucciniales</taxon>
        <taxon>Pucciniaceae</taxon>
        <taxon>Puccinia</taxon>
    </lineage>
</organism>
<evidence type="ECO:0000256" key="2">
    <source>
        <dbReference type="SAM" id="SignalP"/>
    </source>
</evidence>
<evidence type="ECO:0000313" key="4">
    <source>
        <dbReference type="Proteomes" id="UP000235388"/>
    </source>
</evidence>
<protein>
    <submittedName>
        <fullName evidence="3">Uncharacterized protein</fullName>
    </submittedName>
</protein>
<evidence type="ECO:0000256" key="1">
    <source>
        <dbReference type="SAM" id="MobiDB-lite"/>
    </source>
</evidence>
<dbReference type="Proteomes" id="UP000235388">
    <property type="component" value="Unassembled WGS sequence"/>
</dbReference>
<sequence>MLLSLSPLFSPLFSVLLTLTLLHDTRSSDDEVLYKHTLKCDPATWERSFSPEATAPFREPQTAGNGGDNIVEEDPYRLKEATSSASDRKPSHSSEHSVAVETPSIERLELLRDLISDINEGKQELRDLKGASKTVVEQPLDEPALRYEEEIEDKLYALRGRLSHILDQPKSMEKHFSWIPTLENSLSGNEKEIWNAIMKSEDEAKKSQGISGYFYSLWTYFFDHANWEKQQLAQSLRQIRIQLRIRPPENHERTVLRLEKVAAAGLAVSPQERKMAQAIAPFAPGRFDPFDHSEFLKEMRRRTVRVRRQEQVDALVVKIQKEVERLNDMPHDYHLIYVALAELAEKEKEGILWTKQDEQFLNAVGVNFDRKSLKRRRSMLNEIMTKIKRQKALSVLDANAYRPMDSQQQLHLKLKDPNSALTEDMKEVTQLATQYYRMKQQLETPLHHDLIRRVHEEMKNHGLSNEQCAIRWLEEERDAIGIDPGQAWLLERLKTDIIPVSLSDEDEAKVQHYLKDLTKIEDSVKAKELEEALQDLPEVRRIEDMDQYTKARLYDEVVTSRPVSELWAYLHWHSALTYNDKKKFIAAKKGYFTFMARCQVLLLSEDFRKRNPAFRSLKSLAHERLYDLEELSNFNMDPQLEEMFTGLIQGDLKILSNPQVKKAIYNLATEQALLKVWKPTPEDQHFLRQLARDPVSILEDPTFRTKLAYLVPEEHEQLSSHLISLKENEMTLDQPSLTTRNVFFYGKNISPAYQRCLLTRKKKQLNICTPCWMRDSIPKANDLVTQLIDRPNEDGRDSLFAFTFASWQQQKTDVNGCQVTFRSSITLNGMLGYNKVHNCLDVA</sequence>